<dbReference type="ExpressionAtlas" id="G1SJ84">
    <property type="expression patterns" value="baseline"/>
</dbReference>
<evidence type="ECO:0000259" key="20">
    <source>
        <dbReference type="PROSITE" id="PS51867"/>
    </source>
</evidence>
<dbReference type="InterPro" id="IPR013144">
    <property type="entry name" value="CRA_dom"/>
</dbReference>
<evidence type="ECO:0000256" key="14">
    <source>
        <dbReference type="ARBA" id="ARBA00059500"/>
    </source>
</evidence>
<dbReference type="PaxDb" id="9986-ENSOCUP00000002782"/>
<dbReference type="GO" id="GO:0031410">
    <property type="term" value="C:cytoplasmic vesicle"/>
    <property type="evidence" value="ECO:0007669"/>
    <property type="project" value="UniProtKB-SubCell"/>
</dbReference>
<accession>G1SJ84</accession>
<keyword evidence="22" id="KW-1185">Reference proteome</keyword>
<evidence type="ECO:0000256" key="16">
    <source>
        <dbReference type="PROSITE-ProRule" id="PRU01215"/>
    </source>
</evidence>
<dbReference type="GO" id="GO:0007399">
    <property type="term" value="P:nervous system development"/>
    <property type="evidence" value="ECO:0007669"/>
    <property type="project" value="UniProtKB-KW"/>
</dbReference>
<keyword evidence="8 16" id="KW-0863">Zinc-finger</keyword>
<name>G1SJ84_RABIT</name>
<evidence type="ECO:0000256" key="5">
    <source>
        <dbReference type="ARBA" id="ARBA00022473"/>
    </source>
</evidence>
<evidence type="ECO:0000256" key="10">
    <source>
        <dbReference type="ARBA" id="ARBA00022902"/>
    </source>
</evidence>
<dbReference type="InterPro" id="IPR027370">
    <property type="entry name" value="Znf-RING_euk"/>
</dbReference>
<keyword evidence="9" id="KW-0862">Zinc</keyword>
<reference evidence="21 22" key="1">
    <citation type="journal article" date="2011" name="Nature">
        <title>A high-resolution map of human evolutionary constraint using 29 mammals.</title>
        <authorList>
            <person name="Lindblad-Toh K."/>
            <person name="Garber M."/>
            <person name="Zuk O."/>
            <person name="Lin M.F."/>
            <person name="Parker B.J."/>
            <person name="Washietl S."/>
            <person name="Kheradpour P."/>
            <person name="Ernst J."/>
            <person name="Jordan G."/>
            <person name="Mauceli E."/>
            <person name="Ward L.D."/>
            <person name="Lowe C.B."/>
            <person name="Holloway A.K."/>
            <person name="Clamp M."/>
            <person name="Gnerre S."/>
            <person name="Alfoldi J."/>
            <person name="Beal K."/>
            <person name="Chang J."/>
            <person name="Clawson H."/>
            <person name="Cuff J."/>
            <person name="Di Palma F."/>
            <person name="Fitzgerald S."/>
            <person name="Flicek P."/>
            <person name="Guttman M."/>
            <person name="Hubisz M.J."/>
            <person name="Jaffe D.B."/>
            <person name="Jungreis I."/>
            <person name="Kent W.J."/>
            <person name="Kostka D."/>
            <person name="Lara M."/>
            <person name="Martins A.L."/>
            <person name="Massingham T."/>
            <person name="Moltke I."/>
            <person name="Raney B.J."/>
            <person name="Rasmussen M.D."/>
            <person name="Robinson J."/>
            <person name="Stark A."/>
            <person name="Vilella A.J."/>
            <person name="Wen J."/>
            <person name="Xie X."/>
            <person name="Zody M.C."/>
            <person name="Baldwin J."/>
            <person name="Bloom T."/>
            <person name="Chin C.W."/>
            <person name="Heiman D."/>
            <person name="Nicol R."/>
            <person name="Nusbaum C."/>
            <person name="Young S."/>
            <person name="Wilkinson J."/>
            <person name="Worley K.C."/>
            <person name="Kovar C.L."/>
            <person name="Muzny D.M."/>
            <person name="Gibbs R.A."/>
            <person name="Cree A."/>
            <person name="Dihn H.H."/>
            <person name="Fowler G."/>
            <person name="Jhangiani S."/>
            <person name="Joshi V."/>
            <person name="Lee S."/>
            <person name="Lewis L.R."/>
            <person name="Nazareth L.V."/>
            <person name="Okwuonu G."/>
            <person name="Santibanez J."/>
            <person name="Warren W.C."/>
            <person name="Mardis E.R."/>
            <person name="Weinstock G.M."/>
            <person name="Wilson R.K."/>
            <person name="Delehaunty K."/>
            <person name="Dooling D."/>
            <person name="Fronik C."/>
            <person name="Fulton L."/>
            <person name="Fulton B."/>
            <person name="Graves T."/>
            <person name="Minx P."/>
            <person name="Sodergren E."/>
            <person name="Birney E."/>
            <person name="Margulies E.H."/>
            <person name="Herrero J."/>
            <person name="Green E.D."/>
            <person name="Haussler D."/>
            <person name="Siepel A."/>
            <person name="Goldman N."/>
            <person name="Pollard K.S."/>
            <person name="Pedersen J.S."/>
            <person name="Lander E.S."/>
            <person name="Kellis M."/>
        </authorList>
    </citation>
    <scope>NUCLEOTIDE SEQUENCE [LARGE SCALE GENOMIC DNA]</scope>
    <source>
        <strain evidence="21 22">Thorbecke inbred</strain>
    </source>
</reference>
<evidence type="ECO:0000256" key="13">
    <source>
        <dbReference type="ARBA" id="ARBA00023329"/>
    </source>
</evidence>
<feature type="domain" description="RING-Gid-type" evidence="20">
    <location>
        <begin position="708"/>
        <end position="749"/>
    </location>
</feature>
<comment type="subunit">
    <text evidence="15">Identified in the CTLH complex that contains GID4, RANBP9 and/or RANBP10, MKLN1, MAEA, RMND5A (or alternatively its paralog RMND5B), GID8, ARMC8, WDR26 and YPEL5. Within this complex, MAEA, RMND5A (or alternatively its paralog RMND5B), GID8, WDR26, and RANBP9 and/or RANBP10 form the catalytic core, while GID4, MKLN1, ARMC8 and YPEL5 have ancillary roles.</text>
</comment>
<evidence type="ECO:0000256" key="9">
    <source>
        <dbReference type="ARBA" id="ARBA00022833"/>
    </source>
</evidence>
<comment type="similarity">
    <text evidence="4">Belongs to the N4BP3 family.</text>
</comment>
<evidence type="ECO:0000256" key="4">
    <source>
        <dbReference type="ARBA" id="ARBA00010640"/>
    </source>
</evidence>
<dbReference type="GO" id="GO:0061630">
    <property type="term" value="F:ubiquitin protein ligase activity"/>
    <property type="evidence" value="ECO:0007669"/>
    <property type="project" value="InterPro"/>
</dbReference>
<dbReference type="SMART" id="SM00668">
    <property type="entry name" value="CTLH"/>
    <property type="match status" value="1"/>
</dbReference>
<evidence type="ECO:0000256" key="2">
    <source>
        <dbReference type="ARBA" id="ARBA00004489"/>
    </source>
</evidence>
<proteinExistence type="inferred from homology"/>
<dbReference type="InterPro" id="IPR006595">
    <property type="entry name" value="CTLH_C"/>
</dbReference>
<reference evidence="21" key="2">
    <citation type="submission" date="2025-08" db="UniProtKB">
        <authorList>
            <consortium name="Ensembl"/>
        </authorList>
    </citation>
    <scope>IDENTIFICATION</scope>
    <source>
        <strain evidence="21">Thorbecke</strain>
    </source>
</reference>
<comment type="subcellular location">
    <subcellularLocation>
        <location evidence="2">Cell projection</location>
        <location evidence="2">Axon</location>
    </subcellularLocation>
    <subcellularLocation>
        <location evidence="1">Cell projection</location>
        <location evidence="1">Dendrite</location>
    </subcellularLocation>
    <subcellularLocation>
        <location evidence="3">Cytoplasmic vesicle</location>
    </subcellularLocation>
</comment>
<dbReference type="PROSITE" id="PS50897">
    <property type="entry name" value="CTLH"/>
    <property type="match status" value="1"/>
</dbReference>
<evidence type="ECO:0000256" key="12">
    <source>
        <dbReference type="ARBA" id="ARBA00023273"/>
    </source>
</evidence>
<evidence type="ECO:0000256" key="8">
    <source>
        <dbReference type="ARBA" id="ARBA00022771"/>
    </source>
</evidence>
<dbReference type="FunFam" id="3.30.40.10:FF:000143">
    <property type="entry name" value="Regulator of gluconeogenesis Rmd5"/>
    <property type="match status" value="1"/>
</dbReference>
<protein>
    <submittedName>
        <fullName evidence="21">Uncharacterized protein</fullName>
    </submittedName>
</protein>
<dbReference type="AlphaFoldDB" id="G1SJ84"/>
<evidence type="ECO:0000256" key="15">
    <source>
        <dbReference type="ARBA" id="ARBA00063944"/>
    </source>
</evidence>
<keyword evidence="12" id="KW-0966">Cell projection</keyword>
<dbReference type="InterPro" id="IPR037681">
    <property type="entry name" value="RMD5B_dRING"/>
</dbReference>
<keyword evidence="11 17" id="KW-0175">Coiled coil</keyword>
<dbReference type="SMART" id="SM00757">
    <property type="entry name" value="CRA"/>
    <property type="match status" value="1"/>
</dbReference>
<dbReference type="FunCoup" id="G1SJ84">
    <property type="interactions" value="1126"/>
</dbReference>
<dbReference type="Ensembl" id="ENSOCUT00000003203.3">
    <property type="protein sequence ID" value="ENSOCUP00000002782.2"/>
    <property type="gene ID" value="ENSOCUG00000011198.4"/>
</dbReference>
<dbReference type="SUPFAM" id="SSF57850">
    <property type="entry name" value="RING/U-box"/>
    <property type="match status" value="1"/>
</dbReference>
<reference evidence="21" key="3">
    <citation type="submission" date="2025-09" db="UniProtKB">
        <authorList>
            <consortium name="Ensembl"/>
        </authorList>
    </citation>
    <scope>IDENTIFICATION</scope>
    <source>
        <strain evidence="21">Thorbecke</strain>
    </source>
</reference>
<dbReference type="InParanoid" id="G1SJ84"/>
<evidence type="ECO:0000313" key="21">
    <source>
        <dbReference type="Ensembl" id="ENSOCUP00000002782.2"/>
    </source>
</evidence>
<sequence>MATAPGPAGIAMGSVGSLLERQDFSPEELRAALAGSRGSRQPDGLLRKGLGQRELFSYLHLPKKDGKTSKRAPRNEPADYATLYYREHPRASDFSKTSLPERGRFDKCRIRPSVFKPVSGTGKGFLSMQSLAAHKGQKLWRSNGSLHTLACHPPLSPGPRASQARAQLLHALSLDEAGPEPEPSLSDSSSGGSFGRSPGTGPSPFSSSLGHINHLGGSLDRASRSPKEAGPLSVLSCLPDPPPPYEFSCSSADEVVAVLPDSCEQLKRDLGEQDGSSPFTQVLEERQRLWLAELKRLYVERLHEVAQKAERSERNLQLQLFMAQQEQRRLRKELRAQQGLGPEPRPPGTHTEADLSARPEEEARWETEATMEQCACVERELDKVLQKFLTYGQHCEQSLEELLHHVGQLRAELSSAALQGTPLSATLSLVMSQCCRKIKDTVQKLASDHKDIHSSVSRVGKAIDRNFDSEICGVVSDAVWDSREQQQQILQMAIVEHLYQQGMLSVAEELCQESTLNVDLDFKQPFLELNRILEALHEQDLGPALEWAVSHRQRLLELNSSLEFKLHRLHFIRLLAGGPEKQLEALSYARHFQPFARLHQREIQVMMGSLVYLRLGLEKSPYCHLLDNSHWAEICETFTRDACSLLGLSVESPLSVSFASGCVALPVLMNIKAVIEQRQCTGVWSHKDELPIEIELGMKCWYHSVFACPILRQQTSDSNPPIKLICGHVISRDALNKLINGGKLKCPYCPMEQNPADGKRIIF</sequence>
<dbReference type="SMART" id="SM00667">
    <property type="entry name" value="LisH"/>
    <property type="match status" value="1"/>
</dbReference>
<evidence type="ECO:0000313" key="22">
    <source>
        <dbReference type="Proteomes" id="UP000001811"/>
    </source>
</evidence>
<feature type="zinc finger region" description="RING-Gid-type" evidence="16">
    <location>
        <begin position="708"/>
        <end position="749"/>
    </location>
</feature>
<dbReference type="InterPro" id="IPR044063">
    <property type="entry name" value="ZF_RING_GID"/>
</dbReference>
<feature type="compositionally biased region" description="Basic and acidic residues" evidence="18">
    <location>
        <begin position="351"/>
        <end position="361"/>
    </location>
</feature>
<dbReference type="GO" id="GO:0030424">
    <property type="term" value="C:axon"/>
    <property type="evidence" value="ECO:0007669"/>
    <property type="project" value="UniProtKB-SubCell"/>
</dbReference>
<dbReference type="GO" id="GO:0008270">
    <property type="term" value="F:zinc ion binding"/>
    <property type="evidence" value="ECO:0007669"/>
    <property type="project" value="UniProtKB-KW"/>
</dbReference>
<evidence type="ECO:0000256" key="17">
    <source>
        <dbReference type="SAM" id="Coils"/>
    </source>
</evidence>
<keyword evidence="13" id="KW-0968">Cytoplasmic vesicle</keyword>
<feature type="coiled-coil region" evidence="17">
    <location>
        <begin position="299"/>
        <end position="326"/>
    </location>
</feature>
<dbReference type="STRING" id="9986.ENSOCUP00000002782"/>
<feature type="domain" description="CTLH" evidence="19">
    <location>
        <begin position="525"/>
        <end position="582"/>
    </location>
</feature>
<evidence type="ECO:0000259" key="19">
    <source>
        <dbReference type="PROSITE" id="PS50897"/>
    </source>
</evidence>
<dbReference type="InterPro" id="IPR006594">
    <property type="entry name" value="LisH"/>
</dbReference>
<dbReference type="PANTHER" id="PTHR32274">
    <property type="entry name" value="NEDD4-BINDING PROTEIN 3"/>
    <property type="match status" value="1"/>
</dbReference>
<evidence type="ECO:0000256" key="1">
    <source>
        <dbReference type="ARBA" id="ARBA00004279"/>
    </source>
</evidence>
<dbReference type="eggNOG" id="KOG2817">
    <property type="taxonomic scope" value="Eukaryota"/>
</dbReference>
<dbReference type="Proteomes" id="UP000001811">
    <property type="component" value="Chromosome 3"/>
</dbReference>
<dbReference type="PROSITE" id="PS51867">
    <property type="entry name" value="ZF_RING_GID"/>
    <property type="match status" value="1"/>
</dbReference>
<evidence type="ECO:0000256" key="7">
    <source>
        <dbReference type="ARBA" id="ARBA00022723"/>
    </source>
</evidence>
<keyword evidence="10" id="KW-0524">Neurogenesis</keyword>
<evidence type="ECO:0000256" key="18">
    <source>
        <dbReference type="SAM" id="MobiDB-lite"/>
    </source>
</evidence>
<dbReference type="EMBL" id="AAGW02066640">
    <property type="status" value="NOT_ANNOTATED_CDS"/>
    <property type="molecule type" value="Genomic_DNA"/>
</dbReference>
<feature type="compositionally biased region" description="Low complexity" evidence="18">
    <location>
        <begin position="183"/>
        <end position="210"/>
    </location>
</feature>
<comment type="function">
    <text evidence="14">Core component of the CTLH E3 ubiquitin-protein ligase complex that selectively accepts ubiquitin from UBE2H and mediates ubiquitination and subsequent proteasomal degradation of the transcription factor HBP1. MAEA and RMND5A are both required for catalytic activity of the CTLH E3 ubiquitin-protein ligase complex. Catalytic activity of the complex is required for normal cell proliferation. The CTLH E3 ubiquitin-protein ligase complex is not required for the degradation of enzymes involved in gluconeogenesis, such as FBP1.</text>
</comment>
<dbReference type="Bgee" id="ENSOCUG00000011198">
    <property type="expression patterns" value="Expressed in upper lobe of left lung and 14 other cell types or tissues"/>
</dbReference>
<dbReference type="HOGENOM" id="CLU_333425_0_0_1"/>
<evidence type="ECO:0000256" key="11">
    <source>
        <dbReference type="ARBA" id="ARBA00023054"/>
    </source>
</evidence>
<dbReference type="EMBL" id="AAGW02066639">
    <property type="status" value="NOT_ANNOTATED_CDS"/>
    <property type="molecule type" value="Genomic_DNA"/>
</dbReference>
<feature type="region of interest" description="Disordered" evidence="18">
    <location>
        <begin position="331"/>
        <end position="361"/>
    </location>
</feature>
<dbReference type="InterPro" id="IPR024964">
    <property type="entry name" value="CTLH/CRA"/>
</dbReference>
<dbReference type="InterPro" id="IPR033571">
    <property type="entry name" value="N4BP3"/>
</dbReference>
<dbReference type="PROSITE" id="PS50896">
    <property type="entry name" value="LISH"/>
    <property type="match status" value="1"/>
</dbReference>
<dbReference type="PANTHER" id="PTHR32274:SF1">
    <property type="entry name" value="NEDD4-BINDING PROTEIN 3"/>
    <property type="match status" value="1"/>
</dbReference>
<dbReference type="CDD" id="cd16795">
    <property type="entry name" value="dRING_RMD5B"/>
    <property type="match status" value="1"/>
</dbReference>
<dbReference type="Pfam" id="PF10607">
    <property type="entry name" value="CTLH"/>
    <property type="match status" value="1"/>
</dbReference>
<dbReference type="GO" id="GO:0030425">
    <property type="term" value="C:dendrite"/>
    <property type="evidence" value="ECO:0007669"/>
    <property type="project" value="UniProtKB-SubCell"/>
</dbReference>
<feature type="region of interest" description="Disordered" evidence="18">
    <location>
        <begin position="176"/>
        <end position="236"/>
    </location>
</feature>
<dbReference type="Pfam" id="PF13445">
    <property type="entry name" value="zf-RING_UBOX"/>
    <property type="match status" value="1"/>
</dbReference>
<evidence type="ECO:0000256" key="3">
    <source>
        <dbReference type="ARBA" id="ARBA00004541"/>
    </source>
</evidence>
<evidence type="ECO:0000256" key="6">
    <source>
        <dbReference type="ARBA" id="ARBA00022490"/>
    </source>
</evidence>
<keyword evidence="6" id="KW-0963">Cytoplasm</keyword>
<dbReference type="GeneTree" id="ENSGT00940000158603"/>
<keyword evidence="5" id="KW-0217">Developmental protein</keyword>
<organism evidence="21 22">
    <name type="scientific">Oryctolagus cuniculus</name>
    <name type="common">Rabbit</name>
    <dbReference type="NCBI Taxonomy" id="9986"/>
    <lineage>
        <taxon>Eukaryota</taxon>
        <taxon>Metazoa</taxon>
        <taxon>Chordata</taxon>
        <taxon>Craniata</taxon>
        <taxon>Vertebrata</taxon>
        <taxon>Euteleostomi</taxon>
        <taxon>Mammalia</taxon>
        <taxon>Eutheria</taxon>
        <taxon>Euarchontoglires</taxon>
        <taxon>Glires</taxon>
        <taxon>Lagomorpha</taxon>
        <taxon>Leporidae</taxon>
        <taxon>Oryctolagus</taxon>
    </lineage>
</organism>
<gene>
    <name evidence="21" type="primary">RMND5B</name>
</gene>
<keyword evidence="7" id="KW-0479">Metal-binding</keyword>